<feature type="region of interest" description="Disordered" evidence="1">
    <location>
        <begin position="1"/>
        <end position="355"/>
    </location>
</feature>
<dbReference type="EMBL" id="JAMRDG010000001">
    <property type="protein sequence ID" value="KAJ3706523.1"/>
    <property type="molecule type" value="Genomic_DNA"/>
</dbReference>
<accession>A0AAD5ZZ41</accession>
<feature type="compositionally biased region" description="Polar residues" evidence="1">
    <location>
        <begin position="286"/>
        <end position="298"/>
    </location>
</feature>
<feature type="compositionally biased region" description="Basic and acidic residues" evidence="1">
    <location>
        <begin position="606"/>
        <end position="615"/>
    </location>
</feature>
<feature type="compositionally biased region" description="Basic residues" evidence="1">
    <location>
        <begin position="1"/>
        <end position="10"/>
    </location>
</feature>
<feature type="compositionally biased region" description="Basic and acidic residues" evidence="1">
    <location>
        <begin position="187"/>
        <end position="198"/>
    </location>
</feature>
<evidence type="ECO:0000313" key="2">
    <source>
        <dbReference type="EMBL" id="KAJ3706523.1"/>
    </source>
</evidence>
<feature type="region of interest" description="Disordered" evidence="1">
    <location>
        <begin position="530"/>
        <end position="641"/>
    </location>
</feature>
<dbReference type="PANTHER" id="PTHR34367:SF1">
    <property type="entry name" value="OS04G0528600 PROTEIN"/>
    <property type="match status" value="1"/>
</dbReference>
<dbReference type="AlphaFoldDB" id="A0AAD5ZZ41"/>
<feature type="compositionally biased region" description="Basic and acidic residues" evidence="1">
    <location>
        <begin position="158"/>
        <end position="177"/>
    </location>
</feature>
<feature type="compositionally biased region" description="Polar residues" evidence="1">
    <location>
        <begin position="321"/>
        <end position="350"/>
    </location>
</feature>
<feature type="compositionally biased region" description="Polar residues" evidence="1">
    <location>
        <begin position="133"/>
        <end position="143"/>
    </location>
</feature>
<name>A0AAD5ZZ41_9POAL</name>
<feature type="compositionally biased region" description="Basic and acidic residues" evidence="1">
    <location>
        <begin position="69"/>
        <end position="92"/>
    </location>
</feature>
<sequence>MGLCFSKKKRAPCDDTPSSDPTSNGKNSEKEKVKKKDARKQPAVAPKKGSEAPVFEKKSVFVVTQSAKTTEEKEKKKVEVPQKKSEVKKEVETISAGKALPAEEVRPVQGPVRTSSCTKEEVDAILIQCGRLSRSSSGTTLNETGGGGAHRRYSGSKRSFDFDHERKGEDYDDERPVSRPSPHRRTPGRERSGSRERGSSGGSHSRRVSRSPGRRSDGPPSVTSANEKNKPAKMVSVPAREKPAESGSVRKSSNGGAVQSKRNASPRSRSPASNSLNRSIGGGNENAGSGAQPSLSRSSSRKAEHSPYRRNPMAEIDENTMKGNQNSSMSFKSQKGNQAQKTESVISSHKGSTDDIKSLKSHTIVTNCIRDQFVTCRVKDQENNTEEHFDPLGSFKSNEINFTNISVESLNTKAVVSTNRSSRRSSRDFDHHGNSYTNLLLEDIQNYHQNHNINGPSQSPINFSIPECVSKACSILEAVADLNSSSSSEARHGFKPKEPFLESEVAVKNDLIEPSMHKYVSVRDLGAEVEPQESAGSNSFVGHPLVSSWEPNSADSTDRYLSGSQSNHVEEIEQEVVGDARQTRHDRRLLRGGSSASGVTGGSNGKKRETVDRQIHRNGPGGVRPGGKAASVTASASASAC</sequence>
<proteinExistence type="predicted"/>
<keyword evidence="3" id="KW-1185">Reference proteome</keyword>
<dbReference type="Proteomes" id="UP001210211">
    <property type="component" value="Unassembled WGS sequence"/>
</dbReference>
<dbReference type="InterPro" id="IPR040412">
    <property type="entry name" value="At1g65710-like"/>
</dbReference>
<gene>
    <name evidence="2" type="ORF">LUZ61_010228</name>
</gene>
<feature type="compositionally biased region" description="Basic residues" evidence="1">
    <location>
        <begin position="204"/>
        <end position="213"/>
    </location>
</feature>
<feature type="compositionally biased region" description="Low complexity" evidence="1">
    <location>
        <begin position="629"/>
        <end position="641"/>
    </location>
</feature>
<feature type="compositionally biased region" description="Basic and acidic residues" evidence="1">
    <location>
        <begin position="48"/>
        <end position="59"/>
    </location>
</feature>
<comment type="caution">
    <text evidence="2">The sequence shown here is derived from an EMBL/GenBank/DDBJ whole genome shotgun (WGS) entry which is preliminary data.</text>
</comment>
<dbReference type="PANTHER" id="PTHR34367">
    <property type="entry name" value="OS02G0734667 PROTEIN"/>
    <property type="match status" value="1"/>
</dbReference>
<reference evidence="2 3" key="1">
    <citation type="journal article" date="2022" name="Cell">
        <title>Repeat-based holocentromeres influence genome architecture and karyotype evolution.</title>
        <authorList>
            <person name="Hofstatter P.G."/>
            <person name="Thangavel G."/>
            <person name="Lux T."/>
            <person name="Neumann P."/>
            <person name="Vondrak T."/>
            <person name="Novak P."/>
            <person name="Zhang M."/>
            <person name="Costa L."/>
            <person name="Castellani M."/>
            <person name="Scott A."/>
            <person name="Toegelov H."/>
            <person name="Fuchs J."/>
            <person name="Mata-Sucre Y."/>
            <person name="Dias Y."/>
            <person name="Vanzela A.L.L."/>
            <person name="Huettel B."/>
            <person name="Almeida C.C.S."/>
            <person name="Simkova H."/>
            <person name="Souza G."/>
            <person name="Pedrosa-Harand A."/>
            <person name="Macas J."/>
            <person name="Mayer K.F.X."/>
            <person name="Houben A."/>
            <person name="Marques A."/>
        </authorList>
    </citation>
    <scope>NUCLEOTIDE SEQUENCE [LARGE SCALE GENOMIC DNA]</scope>
    <source>
        <strain evidence="2">RhyTen1mFocal</strain>
    </source>
</reference>
<evidence type="ECO:0000256" key="1">
    <source>
        <dbReference type="SAM" id="MobiDB-lite"/>
    </source>
</evidence>
<protein>
    <submittedName>
        <fullName evidence="2">Uncharacterized protein</fullName>
    </submittedName>
</protein>
<feature type="compositionally biased region" description="Low complexity" evidence="1">
    <location>
        <begin position="260"/>
        <end position="279"/>
    </location>
</feature>
<evidence type="ECO:0000313" key="3">
    <source>
        <dbReference type="Proteomes" id="UP001210211"/>
    </source>
</evidence>
<organism evidence="2 3">
    <name type="scientific">Rhynchospora tenuis</name>
    <dbReference type="NCBI Taxonomy" id="198213"/>
    <lineage>
        <taxon>Eukaryota</taxon>
        <taxon>Viridiplantae</taxon>
        <taxon>Streptophyta</taxon>
        <taxon>Embryophyta</taxon>
        <taxon>Tracheophyta</taxon>
        <taxon>Spermatophyta</taxon>
        <taxon>Magnoliopsida</taxon>
        <taxon>Liliopsida</taxon>
        <taxon>Poales</taxon>
        <taxon>Cyperaceae</taxon>
        <taxon>Cyperoideae</taxon>
        <taxon>Rhynchosporeae</taxon>
        <taxon>Rhynchospora</taxon>
    </lineage>
</organism>